<dbReference type="PANTHER" id="PTHR10889:SF1">
    <property type="entry name" value="DEOXYRIBOSE-PHOSPHATE ALDOLASE"/>
    <property type="match status" value="1"/>
</dbReference>
<reference evidence="8 9" key="1">
    <citation type="submission" date="2019-03" db="EMBL/GenBank/DDBJ databases">
        <authorList>
            <person name="Kim M.K.M."/>
        </authorList>
    </citation>
    <scope>NUCLEOTIDE SEQUENCE [LARGE SCALE GENOMIC DNA]</scope>
    <source>
        <strain evidence="8 9">17J68-12</strain>
    </source>
</reference>
<evidence type="ECO:0000256" key="5">
    <source>
        <dbReference type="ARBA" id="ARBA00048791"/>
    </source>
</evidence>
<comment type="subcellular location">
    <subcellularLocation>
        <location evidence="7">Cytoplasm</location>
    </subcellularLocation>
</comment>
<keyword evidence="2 7" id="KW-0963">Cytoplasm</keyword>
<name>A0A4R1BMG3_9BACT</name>
<keyword evidence="3 7" id="KW-0456">Lyase</keyword>
<comment type="similarity">
    <text evidence="1 7">Belongs to the DeoC/FbaB aldolase family. DeoC type 1 subfamily.</text>
</comment>
<dbReference type="EMBL" id="SJZI01000004">
    <property type="protein sequence ID" value="TCJ18624.1"/>
    <property type="molecule type" value="Genomic_DNA"/>
</dbReference>
<dbReference type="GO" id="GO:0006018">
    <property type="term" value="P:2-deoxyribose 1-phosphate catabolic process"/>
    <property type="evidence" value="ECO:0007669"/>
    <property type="project" value="UniProtKB-UniRule"/>
</dbReference>
<dbReference type="EC" id="4.1.2.4" evidence="7"/>
<dbReference type="CDD" id="cd00959">
    <property type="entry name" value="DeoC"/>
    <property type="match status" value="1"/>
</dbReference>
<dbReference type="HAMAP" id="MF_00114">
    <property type="entry name" value="DeoC_type1"/>
    <property type="match status" value="1"/>
</dbReference>
<evidence type="ECO:0000256" key="6">
    <source>
        <dbReference type="ARBA" id="ARBA00056337"/>
    </source>
</evidence>
<dbReference type="NCBIfam" id="TIGR00126">
    <property type="entry name" value="deoC"/>
    <property type="match status" value="1"/>
</dbReference>
<accession>A0A4R1BMG3</accession>
<evidence type="ECO:0000256" key="3">
    <source>
        <dbReference type="ARBA" id="ARBA00023239"/>
    </source>
</evidence>
<dbReference type="PIRSF" id="PIRSF001357">
    <property type="entry name" value="DeoC"/>
    <property type="match status" value="1"/>
</dbReference>
<dbReference type="Proteomes" id="UP000295334">
    <property type="component" value="Unassembled WGS sequence"/>
</dbReference>
<feature type="active site" description="Schiff-base intermediate with acetaldehyde" evidence="7">
    <location>
        <position position="151"/>
    </location>
</feature>
<dbReference type="GO" id="GO:0016052">
    <property type="term" value="P:carbohydrate catabolic process"/>
    <property type="evidence" value="ECO:0007669"/>
    <property type="project" value="TreeGrafter"/>
</dbReference>
<dbReference type="GO" id="GO:0005737">
    <property type="term" value="C:cytoplasm"/>
    <property type="evidence" value="ECO:0007669"/>
    <property type="project" value="UniProtKB-SubCell"/>
</dbReference>
<comment type="catalytic activity">
    <reaction evidence="5 7">
        <text>2-deoxy-D-ribose 5-phosphate = D-glyceraldehyde 3-phosphate + acetaldehyde</text>
        <dbReference type="Rhea" id="RHEA:12821"/>
        <dbReference type="ChEBI" id="CHEBI:15343"/>
        <dbReference type="ChEBI" id="CHEBI:59776"/>
        <dbReference type="ChEBI" id="CHEBI:62877"/>
        <dbReference type="EC" id="4.1.2.4"/>
    </reaction>
</comment>
<dbReference type="InterPro" id="IPR011343">
    <property type="entry name" value="DeoC"/>
</dbReference>
<dbReference type="AlphaFoldDB" id="A0A4R1BMG3"/>
<feature type="active site" description="Proton donor/acceptor" evidence="7">
    <location>
        <position position="180"/>
    </location>
</feature>
<dbReference type="SUPFAM" id="SSF51569">
    <property type="entry name" value="Aldolase"/>
    <property type="match status" value="1"/>
</dbReference>
<organism evidence="8 9">
    <name type="scientific">Flaviaesturariibacter flavus</name>
    <dbReference type="NCBI Taxonomy" id="2502780"/>
    <lineage>
        <taxon>Bacteria</taxon>
        <taxon>Pseudomonadati</taxon>
        <taxon>Bacteroidota</taxon>
        <taxon>Chitinophagia</taxon>
        <taxon>Chitinophagales</taxon>
        <taxon>Chitinophagaceae</taxon>
        <taxon>Flaviaestuariibacter</taxon>
    </lineage>
</organism>
<dbReference type="UniPathway" id="UPA00002">
    <property type="reaction ID" value="UER00468"/>
</dbReference>
<dbReference type="FunFam" id="3.20.20.70:FF:000044">
    <property type="entry name" value="Deoxyribose-phosphate aldolase"/>
    <property type="match status" value="1"/>
</dbReference>
<dbReference type="InterPro" id="IPR013785">
    <property type="entry name" value="Aldolase_TIM"/>
</dbReference>
<evidence type="ECO:0000256" key="1">
    <source>
        <dbReference type="ARBA" id="ARBA00010936"/>
    </source>
</evidence>
<dbReference type="GO" id="GO:0004139">
    <property type="term" value="F:deoxyribose-phosphate aldolase activity"/>
    <property type="evidence" value="ECO:0007669"/>
    <property type="project" value="UniProtKB-UniRule"/>
</dbReference>
<evidence type="ECO:0000256" key="4">
    <source>
        <dbReference type="ARBA" id="ARBA00023270"/>
    </source>
</evidence>
<dbReference type="Gene3D" id="3.20.20.70">
    <property type="entry name" value="Aldolase class I"/>
    <property type="match status" value="1"/>
</dbReference>
<sequence length="222" mass="24161">MSLAPFIDHTILKPTTTLAEIEKVCAEAIEYNFAAVCVPPYYVADAVQRLQGHAPRVATVVGFPFGYSHYNAKIAETEKAVEDGAHEIDLVMHLAALKSNDIAYLETEISAILVARKNAKLKVIVESGILSEEELLRVIDLYRHYPIDYMKTSTGYAEKGATIEAVRTMRAHLPERTRIKASGGIRDHVFAQQLVDAGATRLGCSASVAIVKGEKGGQASGY</sequence>
<evidence type="ECO:0000256" key="7">
    <source>
        <dbReference type="HAMAP-Rule" id="MF_00114"/>
    </source>
</evidence>
<dbReference type="SMART" id="SM01133">
    <property type="entry name" value="DeoC"/>
    <property type="match status" value="1"/>
</dbReference>
<gene>
    <name evidence="7 8" type="primary">deoC</name>
    <name evidence="8" type="ORF">EPD60_03745</name>
</gene>
<evidence type="ECO:0000313" key="9">
    <source>
        <dbReference type="Proteomes" id="UP000295334"/>
    </source>
</evidence>
<comment type="pathway">
    <text evidence="7">Carbohydrate degradation; 2-deoxy-D-ribose 1-phosphate degradation; D-glyceraldehyde 3-phosphate and acetaldehyde from 2-deoxy-alpha-D-ribose 1-phosphate: step 2/2.</text>
</comment>
<dbReference type="GO" id="GO:0009264">
    <property type="term" value="P:deoxyribonucleotide catabolic process"/>
    <property type="evidence" value="ECO:0007669"/>
    <property type="project" value="UniProtKB-UniRule"/>
</dbReference>
<evidence type="ECO:0000256" key="2">
    <source>
        <dbReference type="ARBA" id="ARBA00022490"/>
    </source>
</evidence>
<dbReference type="PANTHER" id="PTHR10889">
    <property type="entry name" value="DEOXYRIBOSE-PHOSPHATE ALDOLASE"/>
    <property type="match status" value="1"/>
</dbReference>
<comment type="caution">
    <text evidence="8">The sequence shown here is derived from an EMBL/GenBank/DDBJ whole genome shotgun (WGS) entry which is preliminary data.</text>
</comment>
<keyword evidence="4 7" id="KW-0704">Schiff base</keyword>
<dbReference type="InterPro" id="IPR002915">
    <property type="entry name" value="DeoC/FbaB/LacD_aldolase"/>
</dbReference>
<evidence type="ECO:0000313" key="8">
    <source>
        <dbReference type="EMBL" id="TCJ18624.1"/>
    </source>
</evidence>
<feature type="active site" description="Proton donor/acceptor" evidence="7">
    <location>
        <position position="89"/>
    </location>
</feature>
<dbReference type="Pfam" id="PF01791">
    <property type="entry name" value="DeoC"/>
    <property type="match status" value="1"/>
</dbReference>
<protein>
    <recommendedName>
        <fullName evidence="7">Deoxyribose-phosphate aldolase</fullName>
        <shortName evidence="7">DERA</shortName>
        <ecNumber evidence="7">4.1.2.4</ecNumber>
    </recommendedName>
    <alternativeName>
        <fullName evidence="7">2-deoxy-D-ribose 5-phosphate aldolase</fullName>
    </alternativeName>
    <alternativeName>
        <fullName evidence="7">Phosphodeoxyriboaldolase</fullName>
        <shortName evidence="7">Deoxyriboaldolase</shortName>
    </alternativeName>
</protein>
<proteinExistence type="inferred from homology"/>
<dbReference type="OrthoDB" id="9778711at2"/>
<dbReference type="InterPro" id="IPR028581">
    <property type="entry name" value="DeoC_typeI"/>
</dbReference>
<comment type="function">
    <text evidence="6 7">Catalyzes a reversible aldol reaction between acetaldehyde and D-glyceraldehyde 3-phosphate to generate 2-deoxy-D-ribose 5-phosphate.</text>
</comment>
<keyword evidence="9" id="KW-1185">Reference proteome</keyword>
<dbReference type="RefSeq" id="WP_131446993.1">
    <property type="nucleotide sequence ID" value="NZ_SJZI01000004.1"/>
</dbReference>